<keyword evidence="11" id="KW-1185">Reference proteome</keyword>
<evidence type="ECO:0000259" key="8">
    <source>
        <dbReference type="PROSITE" id="PS50048"/>
    </source>
</evidence>
<dbReference type="GO" id="GO:0008270">
    <property type="term" value="F:zinc ion binding"/>
    <property type="evidence" value="ECO:0007669"/>
    <property type="project" value="UniProtKB-KW"/>
</dbReference>
<dbReference type="CDD" id="cd00067">
    <property type="entry name" value="GAL4"/>
    <property type="match status" value="1"/>
</dbReference>
<keyword evidence="4" id="KW-0804">Transcription</keyword>
<comment type="caution">
    <text evidence="10">The sequence shown here is derived from an EMBL/GenBank/DDBJ whole genome shotgun (WGS) entry which is preliminary data.</text>
</comment>
<evidence type="ECO:0000256" key="2">
    <source>
        <dbReference type="ARBA" id="ARBA00022833"/>
    </source>
</evidence>
<dbReference type="InterPro" id="IPR036236">
    <property type="entry name" value="Znf_C2H2_sf"/>
</dbReference>
<dbReference type="GO" id="GO:0006351">
    <property type="term" value="P:DNA-templated transcription"/>
    <property type="evidence" value="ECO:0007669"/>
    <property type="project" value="InterPro"/>
</dbReference>
<feature type="domain" description="Zn(2)-C6 fungal-type" evidence="8">
    <location>
        <begin position="84"/>
        <end position="113"/>
    </location>
</feature>
<gene>
    <name evidence="10" type="ORF">B0I36DRAFT_410598</name>
</gene>
<feature type="region of interest" description="Disordered" evidence="7">
    <location>
        <begin position="303"/>
        <end position="322"/>
    </location>
</feature>
<dbReference type="Proteomes" id="UP000756346">
    <property type="component" value="Unassembled WGS sequence"/>
</dbReference>
<reference evidence="10" key="1">
    <citation type="journal article" date="2021" name="Nat. Commun.">
        <title>Genetic determinants of endophytism in the Arabidopsis root mycobiome.</title>
        <authorList>
            <person name="Mesny F."/>
            <person name="Miyauchi S."/>
            <person name="Thiergart T."/>
            <person name="Pickel B."/>
            <person name="Atanasova L."/>
            <person name="Karlsson M."/>
            <person name="Huettel B."/>
            <person name="Barry K.W."/>
            <person name="Haridas S."/>
            <person name="Chen C."/>
            <person name="Bauer D."/>
            <person name="Andreopoulos W."/>
            <person name="Pangilinan J."/>
            <person name="LaButti K."/>
            <person name="Riley R."/>
            <person name="Lipzen A."/>
            <person name="Clum A."/>
            <person name="Drula E."/>
            <person name="Henrissat B."/>
            <person name="Kohler A."/>
            <person name="Grigoriev I.V."/>
            <person name="Martin F.M."/>
            <person name="Hacquard S."/>
        </authorList>
    </citation>
    <scope>NUCLEOTIDE SEQUENCE</scope>
    <source>
        <strain evidence="10">MPI-CAGE-CH-0230</strain>
    </source>
</reference>
<dbReference type="InterPro" id="IPR001138">
    <property type="entry name" value="Zn2Cys6_DnaBD"/>
</dbReference>
<evidence type="ECO:0000313" key="10">
    <source>
        <dbReference type="EMBL" id="KAH7028961.1"/>
    </source>
</evidence>
<dbReference type="Pfam" id="PF00172">
    <property type="entry name" value="Zn_clus"/>
    <property type="match status" value="1"/>
</dbReference>
<dbReference type="EMBL" id="JAGTJQ010000006">
    <property type="protein sequence ID" value="KAH7028961.1"/>
    <property type="molecule type" value="Genomic_DNA"/>
</dbReference>
<dbReference type="RefSeq" id="XP_046011249.1">
    <property type="nucleotide sequence ID" value="XM_046161915.1"/>
</dbReference>
<evidence type="ECO:0000259" key="9">
    <source>
        <dbReference type="PROSITE" id="PS50157"/>
    </source>
</evidence>
<keyword evidence="3" id="KW-0805">Transcription regulation</keyword>
<feature type="compositionally biased region" description="Polar residues" evidence="7">
    <location>
        <begin position="157"/>
        <end position="171"/>
    </location>
</feature>
<proteinExistence type="predicted"/>
<evidence type="ECO:0000313" key="11">
    <source>
        <dbReference type="Proteomes" id="UP000756346"/>
    </source>
</evidence>
<evidence type="ECO:0000256" key="4">
    <source>
        <dbReference type="ARBA" id="ARBA00023163"/>
    </source>
</evidence>
<dbReference type="Pfam" id="PF00096">
    <property type="entry name" value="zf-C2H2"/>
    <property type="match status" value="2"/>
</dbReference>
<dbReference type="Gene3D" id="4.10.240.10">
    <property type="entry name" value="Zn(2)-C6 fungal-type DNA-binding domain"/>
    <property type="match status" value="1"/>
</dbReference>
<evidence type="ECO:0000256" key="5">
    <source>
        <dbReference type="ARBA" id="ARBA00023242"/>
    </source>
</evidence>
<keyword evidence="6" id="KW-0863">Zinc-finger</keyword>
<feature type="region of interest" description="Disordered" evidence="7">
    <location>
        <begin position="459"/>
        <end position="489"/>
    </location>
</feature>
<evidence type="ECO:0000256" key="7">
    <source>
        <dbReference type="SAM" id="MobiDB-lite"/>
    </source>
</evidence>
<protein>
    <recommendedName>
        <fullName evidence="12">Fungal-specific transcription factor domain-domain-containing protein</fullName>
    </recommendedName>
</protein>
<keyword evidence="2" id="KW-0862">Zinc</keyword>
<dbReference type="Pfam" id="PF04082">
    <property type="entry name" value="Fungal_trans"/>
    <property type="match status" value="1"/>
</dbReference>
<keyword evidence="5" id="KW-0539">Nucleus</keyword>
<dbReference type="PANTHER" id="PTHR47660">
    <property type="entry name" value="TRANSCRIPTION FACTOR WITH C2H2 AND ZN(2)-CYS(6) DNA BINDING DOMAIN (EUROFUNG)-RELATED-RELATED"/>
    <property type="match status" value="1"/>
</dbReference>
<dbReference type="CDD" id="cd12148">
    <property type="entry name" value="fungal_TF_MHR"/>
    <property type="match status" value="1"/>
</dbReference>
<dbReference type="SUPFAM" id="SSF57701">
    <property type="entry name" value="Zn2/Cys6 DNA-binding domain"/>
    <property type="match status" value="1"/>
</dbReference>
<dbReference type="SMART" id="SM00355">
    <property type="entry name" value="ZnF_C2H2"/>
    <property type="match status" value="2"/>
</dbReference>
<keyword evidence="1" id="KW-0479">Metal-binding</keyword>
<dbReference type="PROSITE" id="PS50157">
    <property type="entry name" value="ZINC_FINGER_C2H2_2"/>
    <property type="match status" value="2"/>
</dbReference>
<dbReference type="InterPro" id="IPR007219">
    <property type="entry name" value="XnlR_reg_dom"/>
</dbReference>
<evidence type="ECO:0000256" key="6">
    <source>
        <dbReference type="PROSITE-ProRule" id="PRU00042"/>
    </source>
</evidence>
<dbReference type="AlphaFoldDB" id="A0A9P9BSL4"/>
<feature type="domain" description="C2H2-type" evidence="9">
    <location>
        <begin position="17"/>
        <end position="39"/>
    </location>
</feature>
<dbReference type="SMART" id="SM00066">
    <property type="entry name" value="GAL4"/>
    <property type="match status" value="1"/>
</dbReference>
<dbReference type="OrthoDB" id="1405595at2759"/>
<evidence type="ECO:0000256" key="1">
    <source>
        <dbReference type="ARBA" id="ARBA00022723"/>
    </source>
</evidence>
<dbReference type="PROSITE" id="PS00028">
    <property type="entry name" value="ZINC_FINGER_C2H2_1"/>
    <property type="match status" value="2"/>
</dbReference>
<evidence type="ECO:0000256" key="3">
    <source>
        <dbReference type="ARBA" id="ARBA00023015"/>
    </source>
</evidence>
<dbReference type="InterPro" id="IPR013087">
    <property type="entry name" value="Znf_C2H2_type"/>
</dbReference>
<dbReference type="Gene3D" id="3.30.160.60">
    <property type="entry name" value="Classic Zinc Finger"/>
    <property type="match status" value="2"/>
</dbReference>
<dbReference type="SUPFAM" id="SSF57667">
    <property type="entry name" value="beta-beta-alpha zinc fingers"/>
    <property type="match status" value="1"/>
</dbReference>
<feature type="region of interest" description="Disordered" evidence="7">
    <location>
        <begin position="136"/>
        <end position="173"/>
    </location>
</feature>
<sequence>MSTPDGTGDTDRAQKPLICGRCGCRFSRPSHLRRHQQTHLPLQRKSLSPCPQCGRTFSRKDVLLRHLRGAHQVHIATKQSAQRSCFHCVDKKLRCDRGRPCQSCCHAGAECSYVGSRPLAEDDGIQLGQELTSCPSFPEMPPSPLELGSRSPALDTPDSTTGTGTLSQPSSIKPRFAGNPCALSDQRDLGLHTPFAGATAKNIDYLGLGSASAMPSLGSLVQPDLLTSAFNWLDFDVPDMDIDDSVIIPDPSLSPVAVWSEYPAYLNSHRQESPTQQPPAYLCNANQSAAPRESVGMAYSTRTARNGPLSRAREPQQPTQSWPFDQAQDLLSQRYLLPPLREVLENTYRSDLHGRDAALRGLVHLFSEPYLPDPKQHQDAVAAQATALLRRLLDLYFAKFHNIQPIIHLSTWEMTTCPTVLLAAMACVGALLSNDPPDHDLATSLGEICLPLITWHGSQRKDRSDSGNAAAEASQNRLRHSKPTQHMSTTSANYGDISYLNAMCLHQIYSLGSGNRQLYQNADRSRGNLIGSLRGMGLLSSNLAVGNHSGPGTNTLSQADPSTLYSEWSAWISREQERRTAWASFEYDCSLCTLTSRRGAVDLGELPLLLPCSEALWDAPSPQVWVALRSRATRQSFGPALFPIIKATLAGNKVPEYLGTWAKRLCCQVIGRLLWDLKQLEIIAMPERFGLKPLLNAHEQSKSSLLSALDNLLGSMDAPRTTAELISYNISGLLCHYSHLYAAEDIMDIVVYIVRKVISQDPRDGPDLESARRRLRSAFSRDAPKARKLVWHAAQIVATANEYLVSAPCEIMRVFMGYIYIIAFAEHGPPTGEAAAAAADQAPGVRLDIPNHHDAGTEEEERVTIDIARWIEHGGPAGLGRVSNLCRGSGSGCVSLLSQDAQAMLSQLSCWGLAGKFIKILQTLASTGI</sequence>
<organism evidence="10 11">
    <name type="scientific">Microdochium trichocladiopsis</name>
    <dbReference type="NCBI Taxonomy" id="1682393"/>
    <lineage>
        <taxon>Eukaryota</taxon>
        <taxon>Fungi</taxon>
        <taxon>Dikarya</taxon>
        <taxon>Ascomycota</taxon>
        <taxon>Pezizomycotina</taxon>
        <taxon>Sordariomycetes</taxon>
        <taxon>Xylariomycetidae</taxon>
        <taxon>Xylariales</taxon>
        <taxon>Microdochiaceae</taxon>
        <taxon>Microdochium</taxon>
    </lineage>
</organism>
<dbReference type="GO" id="GO:0000981">
    <property type="term" value="F:DNA-binding transcription factor activity, RNA polymerase II-specific"/>
    <property type="evidence" value="ECO:0007669"/>
    <property type="project" value="InterPro"/>
</dbReference>
<dbReference type="InterPro" id="IPR036864">
    <property type="entry name" value="Zn2-C6_fun-type_DNA-bd_sf"/>
</dbReference>
<name>A0A9P9BSL4_9PEZI</name>
<dbReference type="GeneID" id="70191461"/>
<feature type="domain" description="C2H2-type" evidence="9">
    <location>
        <begin position="48"/>
        <end position="79"/>
    </location>
</feature>
<evidence type="ECO:0008006" key="12">
    <source>
        <dbReference type="Google" id="ProtNLM"/>
    </source>
</evidence>
<dbReference type="PROSITE" id="PS50048">
    <property type="entry name" value="ZN2_CY6_FUNGAL_2"/>
    <property type="match status" value="1"/>
</dbReference>
<accession>A0A9P9BSL4</accession>
<dbReference type="GO" id="GO:0003677">
    <property type="term" value="F:DNA binding"/>
    <property type="evidence" value="ECO:0007669"/>
    <property type="project" value="InterPro"/>
</dbReference>